<dbReference type="InterPro" id="IPR001910">
    <property type="entry name" value="Inosine/uridine_hydrolase_dom"/>
</dbReference>
<feature type="non-terminal residue" evidence="4">
    <location>
        <position position="113"/>
    </location>
</feature>
<keyword evidence="2" id="KW-1133">Transmembrane helix</keyword>
<dbReference type="SUPFAM" id="SSF53590">
    <property type="entry name" value="Nucleoside hydrolase"/>
    <property type="match status" value="1"/>
</dbReference>
<dbReference type="EMBL" id="CAJNNV010030926">
    <property type="protein sequence ID" value="CAE8634166.1"/>
    <property type="molecule type" value="Genomic_DNA"/>
</dbReference>
<proteinExistence type="inferred from homology"/>
<dbReference type="AlphaFoldDB" id="A0A813H8B3"/>
<protein>
    <recommendedName>
        <fullName evidence="3">Inosine/uridine-preferring nucleoside hydrolase domain-containing protein</fullName>
    </recommendedName>
</protein>
<comment type="similarity">
    <text evidence="1">Belongs to the IUNH family.</text>
</comment>
<sequence length="113" mass="12294">DTDAGVDDAVALCMALKLAEKSGVEMKLITTCFGNCSVNQVGVNVAKCLVACSPGSEVRGPRIVRGASHCLRGENYGQDAWFCLTWLQLRLFLLFVLLLVLLFAVVLLILFLF</sequence>
<keyword evidence="2" id="KW-0812">Transmembrane</keyword>
<name>A0A813H8B3_POLGL</name>
<dbReference type="Pfam" id="PF01156">
    <property type="entry name" value="IU_nuc_hydro"/>
    <property type="match status" value="1"/>
</dbReference>
<evidence type="ECO:0000256" key="2">
    <source>
        <dbReference type="SAM" id="Phobius"/>
    </source>
</evidence>
<dbReference type="Proteomes" id="UP000654075">
    <property type="component" value="Unassembled WGS sequence"/>
</dbReference>
<evidence type="ECO:0000256" key="1">
    <source>
        <dbReference type="ARBA" id="ARBA00009176"/>
    </source>
</evidence>
<feature type="transmembrane region" description="Helical" evidence="2">
    <location>
        <begin position="91"/>
        <end position="112"/>
    </location>
</feature>
<evidence type="ECO:0000313" key="5">
    <source>
        <dbReference type="Proteomes" id="UP000654075"/>
    </source>
</evidence>
<organism evidence="4 5">
    <name type="scientific">Polarella glacialis</name>
    <name type="common">Dinoflagellate</name>
    <dbReference type="NCBI Taxonomy" id="89957"/>
    <lineage>
        <taxon>Eukaryota</taxon>
        <taxon>Sar</taxon>
        <taxon>Alveolata</taxon>
        <taxon>Dinophyceae</taxon>
        <taxon>Suessiales</taxon>
        <taxon>Suessiaceae</taxon>
        <taxon>Polarella</taxon>
    </lineage>
</organism>
<feature type="domain" description="Inosine/uridine-preferring nucleoside hydrolase" evidence="3">
    <location>
        <begin position="1"/>
        <end position="73"/>
    </location>
</feature>
<dbReference type="OrthoDB" id="432381at2759"/>
<keyword evidence="5" id="KW-1185">Reference proteome</keyword>
<keyword evidence="2" id="KW-0472">Membrane</keyword>
<accession>A0A813H8B3</accession>
<comment type="caution">
    <text evidence="4">The sequence shown here is derived from an EMBL/GenBank/DDBJ whole genome shotgun (WGS) entry which is preliminary data.</text>
</comment>
<gene>
    <name evidence="4" type="ORF">PGLA1383_LOCUS49838</name>
</gene>
<dbReference type="Gene3D" id="3.90.245.10">
    <property type="entry name" value="Ribonucleoside hydrolase-like"/>
    <property type="match status" value="1"/>
</dbReference>
<dbReference type="InterPro" id="IPR036452">
    <property type="entry name" value="Ribo_hydro-like"/>
</dbReference>
<evidence type="ECO:0000259" key="3">
    <source>
        <dbReference type="Pfam" id="PF01156"/>
    </source>
</evidence>
<reference evidence="4" key="1">
    <citation type="submission" date="2021-02" db="EMBL/GenBank/DDBJ databases">
        <authorList>
            <person name="Dougan E. K."/>
            <person name="Rhodes N."/>
            <person name="Thang M."/>
            <person name="Chan C."/>
        </authorList>
    </citation>
    <scope>NUCLEOTIDE SEQUENCE</scope>
</reference>
<evidence type="ECO:0000313" key="4">
    <source>
        <dbReference type="EMBL" id="CAE8634166.1"/>
    </source>
</evidence>
<dbReference type="GO" id="GO:0016799">
    <property type="term" value="F:hydrolase activity, hydrolyzing N-glycosyl compounds"/>
    <property type="evidence" value="ECO:0007669"/>
    <property type="project" value="InterPro"/>
</dbReference>